<proteinExistence type="predicted"/>
<comment type="caution">
    <text evidence="6">The sequence shown here is derived from an EMBL/GenBank/DDBJ whole genome shotgun (WGS) entry which is preliminary data.</text>
</comment>
<sequence>MGEPVDVTRAKLLDAAHDLLVERRGTEPSVAELCARAGVNVAMVSYCFGGKRQLLDAVLDRTVVGVVAQLDALEALGLTPVETLRRHVAGVIQNYLHYPYAVALGERLGDPDGRLAAAFAQPLLAFHTRLLERGAATGDFRAGVDPALFFATLVGMCEFFFSARTWMAAATGSDVDATLVARFTTHCEALVLTGLGT</sequence>
<evidence type="ECO:0000256" key="1">
    <source>
        <dbReference type="ARBA" id="ARBA00023015"/>
    </source>
</evidence>
<dbReference type="Pfam" id="PF14514">
    <property type="entry name" value="TetR_C_9"/>
    <property type="match status" value="1"/>
</dbReference>
<dbReference type="Gene3D" id="1.10.357.10">
    <property type="entry name" value="Tetracycline Repressor, domain 2"/>
    <property type="match status" value="1"/>
</dbReference>
<dbReference type="GO" id="GO:0003700">
    <property type="term" value="F:DNA-binding transcription factor activity"/>
    <property type="evidence" value="ECO:0007669"/>
    <property type="project" value="TreeGrafter"/>
</dbReference>
<accession>A0A2T4UIK2</accession>
<keyword evidence="3" id="KW-0804">Transcription</keyword>
<dbReference type="OrthoDB" id="4726108at2"/>
<dbReference type="InterPro" id="IPR011075">
    <property type="entry name" value="TetR_C"/>
</dbReference>
<name>A0A2T4UIK2_9ACTN</name>
<evidence type="ECO:0000313" key="6">
    <source>
        <dbReference type="EMBL" id="PTL59045.1"/>
    </source>
</evidence>
<organism evidence="6 7">
    <name type="scientific">Paraconexibacter algicola</name>
    <dbReference type="NCBI Taxonomy" id="2133960"/>
    <lineage>
        <taxon>Bacteria</taxon>
        <taxon>Bacillati</taxon>
        <taxon>Actinomycetota</taxon>
        <taxon>Thermoleophilia</taxon>
        <taxon>Solirubrobacterales</taxon>
        <taxon>Paraconexibacteraceae</taxon>
        <taxon>Paraconexibacter</taxon>
    </lineage>
</organism>
<dbReference type="Pfam" id="PF00440">
    <property type="entry name" value="TetR_N"/>
    <property type="match status" value="1"/>
</dbReference>
<dbReference type="AlphaFoldDB" id="A0A2T4UIK2"/>
<dbReference type="RefSeq" id="WP_107567481.1">
    <property type="nucleotide sequence ID" value="NZ_PYYB01000001.1"/>
</dbReference>
<dbReference type="PANTHER" id="PTHR30055">
    <property type="entry name" value="HTH-TYPE TRANSCRIPTIONAL REGULATOR RUTR"/>
    <property type="match status" value="1"/>
</dbReference>
<dbReference type="InterPro" id="IPR050109">
    <property type="entry name" value="HTH-type_TetR-like_transc_reg"/>
</dbReference>
<dbReference type="SUPFAM" id="SSF48498">
    <property type="entry name" value="Tetracyclin repressor-like, C-terminal domain"/>
    <property type="match status" value="1"/>
</dbReference>
<dbReference type="GO" id="GO:0000976">
    <property type="term" value="F:transcription cis-regulatory region binding"/>
    <property type="evidence" value="ECO:0007669"/>
    <property type="project" value="TreeGrafter"/>
</dbReference>
<protein>
    <submittedName>
        <fullName evidence="6">TetR family transcriptional regulator</fullName>
    </submittedName>
</protein>
<dbReference type="PROSITE" id="PS50977">
    <property type="entry name" value="HTH_TETR_2"/>
    <property type="match status" value="1"/>
</dbReference>
<evidence type="ECO:0000259" key="5">
    <source>
        <dbReference type="PROSITE" id="PS50977"/>
    </source>
</evidence>
<reference evidence="6 7" key="1">
    <citation type="submission" date="2018-03" db="EMBL/GenBank/DDBJ databases">
        <title>Aquarubrobacter algicola gen. nov., sp. nov., a novel actinobacterium isolated from shallow eutrophic lake during the end of cyanobacterial harmful algal blooms.</title>
        <authorList>
            <person name="Chun S.J."/>
        </authorList>
    </citation>
    <scope>NUCLEOTIDE SEQUENCE [LARGE SCALE GENOMIC DNA]</scope>
    <source>
        <strain evidence="6 7">Seoho-28</strain>
    </source>
</reference>
<keyword evidence="7" id="KW-1185">Reference proteome</keyword>
<dbReference type="InterPro" id="IPR009057">
    <property type="entry name" value="Homeodomain-like_sf"/>
</dbReference>
<dbReference type="InterPro" id="IPR001647">
    <property type="entry name" value="HTH_TetR"/>
</dbReference>
<feature type="domain" description="HTH tetR-type" evidence="5">
    <location>
        <begin position="6"/>
        <end position="66"/>
    </location>
</feature>
<dbReference type="EMBL" id="PYYB01000001">
    <property type="protein sequence ID" value="PTL59045.1"/>
    <property type="molecule type" value="Genomic_DNA"/>
</dbReference>
<evidence type="ECO:0000256" key="3">
    <source>
        <dbReference type="ARBA" id="ARBA00023163"/>
    </source>
</evidence>
<gene>
    <name evidence="6" type="ORF">C7Y72_04990</name>
</gene>
<dbReference type="InterPro" id="IPR036271">
    <property type="entry name" value="Tet_transcr_reg_TetR-rel_C_sf"/>
</dbReference>
<evidence type="ECO:0000313" key="7">
    <source>
        <dbReference type="Proteomes" id="UP000240739"/>
    </source>
</evidence>
<feature type="DNA-binding region" description="H-T-H motif" evidence="4">
    <location>
        <begin position="29"/>
        <end position="48"/>
    </location>
</feature>
<evidence type="ECO:0000256" key="2">
    <source>
        <dbReference type="ARBA" id="ARBA00023125"/>
    </source>
</evidence>
<dbReference type="SUPFAM" id="SSF46689">
    <property type="entry name" value="Homeodomain-like"/>
    <property type="match status" value="1"/>
</dbReference>
<keyword evidence="1" id="KW-0805">Transcription regulation</keyword>
<dbReference type="PANTHER" id="PTHR30055:SF181">
    <property type="entry name" value="BLR6905 PROTEIN"/>
    <property type="match status" value="1"/>
</dbReference>
<dbReference type="Proteomes" id="UP000240739">
    <property type="component" value="Unassembled WGS sequence"/>
</dbReference>
<evidence type="ECO:0000256" key="4">
    <source>
        <dbReference type="PROSITE-ProRule" id="PRU00335"/>
    </source>
</evidence>
<keyword evidence="2 4" id="KW-0238">DNA-binding</keyword>